<evidence type="ECO:0000256" key="1">
    <source>
        <dbReference type="ARBA" id="ARBA00006700"/>
    </source>
</evidence>
<dbReference type="GO" id="GO:0006412">
    <property type="term" value="P:translation"/>
    <property type="evidence" value="ECO:0007669"/>
    <property type="project" value="UniProtKB-UniRule"/>
</dbReference>
<sequence>MSQERLLQVLLAPHVSEKATLIAEKHRQVVFKVRRDANKLEIKKAVEGLFNVKVESVNTTLVKGKNKRFGRSLGRRQDFKKAYVSLKEGFDIDFAAAGAAE</sequence>
<name>A0A2P6AV06_9GAMM</name>
<keyword evidence="8" id="KW-1185">Reference proteome</keyword>
<dbReference type="SUPFAM" id="SSF54189">
    <property type="entry name" value="Ribosomal proteins S24e, L23 and L15e"/>
    <property type="match status" value="1"/>
</dbReference>
<evidence type="ECO:0000256" key="4">
    <source>
        <dbReference type="ARBA" id="ARBA00022980"/>
    </source>
</evidence>
<dbReference type="RefSeq" id="WP_105190997.1">
    <property type="nucleotide sequence ID" value="NZ_PTQZ01000008.1"/>
</dbReference>
<organism evidence="7 8">
    <name type="scientific">Amnimonas aquatica</name>
    <dbReference type="NCBI Taxonomy" id="2094561"/>
    <lineage>
        <taxon>Bacteria</taxon>
        <taxon>Pseudomonadati</taxon>
        <taxon>Pseudomonadota</taxon>
        <taxon>Gammaproteobacteria</taxon>
        <taxon>Moraxellales</taxon>
        <taxon>Moraxellaceae</taxon>
        <taxon>Amnimonas</taxon>
    </lineage>
</organism>
<evidence type="ECO:0000256" key="5">
    <source>
        <dbReference type="ARBA" id="ARBA00023274"/>
    </source>
</evidence>
<evidence type="ECO:0000256" key="6">
    <source>
        <dbReference type="HAMAP-Rule" id="MF_01369"/>
    </source>
</evidence>
<dbReference type="Gene3D" id="3.30.70.330">
    <property type="match status" value="1"/>
</dbReference>
<comment type="subunit">
    <text evidence="6">Part of the 50S ribosomal subunit. Contacts protein L29, and trigger factor when it is bound to the ribosome.</text>
</comment>
<comment type="similarity">
    <text evidence="1 6">Belongs to the universal ribosomal protein uL23 family.</text>
</comment>
<dbReference type="InterPro" id="IPR013025">
    <property type="entry name" value="Ribosomal_uL23-like"/>
</dbReference>
<comment type="caution">
    <text evidence="7">The sequence shown here is derived from an EMBL/GenBank/DDBJ whole genome shotgun (WGS) entry which is preliminary data.</text>
</comment>
<reference evidence="8" key="1">
    <citation type="submission" date="2018-02" db="EMBL/GenBank/DDBJ databases">
        <title>Genome sequencing of Solimonas sp. HR-BB.</title>
        <authorList>
            <person name="Lee Y."/>
            <person name="Jeon C.O."/>
        </authorList>
    </citation>
    <scope>NUCLEOTIDE SEQUENCE [LARGE SCALE GENOMIC DNA]</scope>
    <source>
        <strain evidence="8">HR-E</strain>
    </source>
</reference>
<protein>
    <recommendedName>
        <fullName evidence="6">Large ribosomal subunit protein uL23</fullName>
    </recommendedName>
</protein>
<dbReference type="NCBIfam" id="NF004359">
    <property type="entry name" value="PRK05738.1-3"/>
    <property type="match status" value="1"/>
</dbReference>
<evidence type="ECO:0000313" key="8">
    <source>
        <dbReference type="Proteomes" id="UP000243900"/>
    </source>
</evidence>
<gene>
    <name evidence="6" type="primary">rplW</name>
    <name evidence="7" type="ORF">C5O18_00855</name>
</gene>
<dbReference type="OrthoDB" id="9793353at2"/>
<evidence type="ECO:0000256" key="2">
    <source>
        <dbReference type="ARBA" id="ARBA00022730"/>
    </source>
</evidence>
<keyword evidence="3 6" id="KW-0694">RNA-binding</keyword>
<dbReference type="InterPro" id="IPR012677">
    <property type="entry name" value="Nucleotide-bd_a/b_plait_sf"/>
</dbReference>
<dbReference type="GO" id="GO:1990904">
    <property type="term" value="C:ribonucleoprotein complex"/>
    <property type="evidence" value="ECO:0007669"/>
    <property type="project" value="UniProtKB-KW"/>
</dbReference>
<dbReference type="GO" id="GO:0019843">
    <property type="term" value="F:rRNA binding"/>
    <property type="evidence" value="ECO:0007669"/>
    <property type="project" value="UniProtKB-UniRule"/>
</dbReference>
<dbReference type="Pfam" id="PF00276">
    <property type="entry name" value="Ribosomal_L23"/>
    <property type="match status" value="1"/>
</dbReference>
<dbReference type="AlphaFoldDB" id="A0A2P6AV06"/>
<keyword evidence="4 6" id="KW-0689">Ribosomal protein</keyword>
<dbReference type="PANTHER" id="PTHR11620">
    <property type="entry name" value="60S RIBOSOMAL PROTEIN L23A"/>
    <property type="match status" value="1"/>
</dbReference>
<dbReference type="HAMAP" id="MF_01369_B">
    <property type="entry name" value="Ribosomal_uL23_B"/>
    <property type="match status" value="1"/>
</dbReference>
<keyword evidence="2 6" id="KW-0699">rRNA-binding</keyword>
<accession>A0A2P6AV06</accession>
<dbReference type="GO" id="GO:0005840">
    <property type="term" value="C:ribosome"/>
    <property type="evidence" value="ECO:0007669"/>
    <property type="project" value="UniProtKB-KW"/>
</dbReference>
<dbReference type="Proteomes" id="UP000243900">
    <property type="component" value="Unassembled WGS sequence"/>
</dbReference>
<dbReference type="NCBIfam" id="NF004363">
    <property type="entry name" value="PRK05738.2-4"/>
    <property type="match status" value="1"/>
</dbReference>
<proteinExistence type="inferred from homology"/>
<comment type="function">
    <text evidence="6">One of the early assembly proteins it binds 23S rRNA. One of the proteins that surrounds the polypeptide exit tunnel on the outside of the ribosome. Forms the main docking site for trigger factor binding to the ribosome.</text>
</comment>
<dbReference type="GO" id="GO:0003735">
    <property type="term" value="F:structural constituent of ribosome"/>
    <property type="evidence" value="ECO:0007669"/>
    <property type="project" value="InterPro"/>
</dbReference>
<dbReference type="NCBIfam" id="NF004358">
    <property type="entry name" value="PRK05738.1-1"/>
    <property type="match status" value="1"/>
</dbReference>
<evidence type="ECO:0000313" key="7">
    <source>
        <dbReference type="EMBL" id="PQA51972.1"/>
    </source>
</evidence>
<dbReference type="InterPro" id="IPR012678">
    <property type="entry name" value="Ribosomal_uL23/eL15/eS24_sf"/>
</dbReference>
<keyword evidence="5 6" id="KW-0687">Ribonucleoprotein</keyword>
<evidence type="ECO:0000256" key="3">
    <source>
        <dbReference type="ARBA" id="ARBA00022884"/>
    </source>
</evidence>
<dbReference type="FunFam" id="3.30.70.330:FF:000001">
    <property type="entry name" value="50S ribosomal protein L23"/>
    <property type="match status" value="1"/>
</dbReference>
<dbReference type="EMBL" id="PTQZ01000008">
    <property type="protein sequence ID" value="PQA51972.1"/>
    <property type="molecule type" value="Genomic_DNA"/>
</dbReference>